<comment type="similarity">
    <text evidence="1 2">Belongs to the anti-sigma-factor antagonist family.</text>
</comment>
<dbReference type="GO" id="GO:0043856">
    <property type="term" value="F:anti-sigma factor antagonist activity"/>
    <property type="evidence" value="ECO:0007669"/>
    <property type="project" value="InterPro"/>
</dbReference>
<dbReference type="Gene3D" id="3.30.750.24">
    <property type="entry name" value="STAS domain"/>
    <property type="match status" value="1"/>
</dbReference>
<evidence type="ECO:0000313" key="5">
    <source>
        <dbReference type="Proteomes" id="UP000194000"/>
    </source>
</evidence>
<evidence type="ECO:0000256" key="2">
    <source>
        <dbReference type="RuleBase" id="RU003749"/>
    </source>
</evidence>
<evidence type="ECO:0000256" key="1">
    <source>
        <dbReference type="ARBA" id="ARBA00009013"/>
    </source>
</evidence>
<dbReference type="SUPFAM" id="SSF52091">
    <property type="entry name" value="SpoIIaa-like"/>
    <property type="match status" value="1"/>
</dbReference>
<name>A0A1X1UTG9_9MYCO</name>
<proteinExistence type="inferred from homology"/>
<accession>A0A1X1UTG9</accession>
<dbReference type="Pfam" id="PF01740">
    <property type="entry name" value="STAS"/>
    <property type="match status" value="1"/>
</dbReference>
<dbReference type="RefSeq" id="WP_085197106.1">
    <property type="nucleotide sequence ID" value="NZ_JACKVI010000019.1"/>
</dbReference>
<dbReference type="CDD" id="cd07043">
    <property type="entry name" value="STAS_anti-anti-sigma_factors"/>
    <property type="match status" value="1"/>
</dbReference>
<evidence type="ECO:0000259" key="3">
    <source>
        <dbReference type="PROSITE" id="PS50801"/>
    </source>
</evidence>
<reference evidence="4 5" key="1">
    <citation type="submission" date="2016-01" db="EMBL/GenBank/DDBJ databases">
        <title>The new phylogeny of the genus Mycobacterium.</title>
        <authorList>
            <person name="Tarcisio F."/>
            <person name="Conor M."/>
            <person name="Antonella G."/>
            <person name="Elisabetta G."/>
            <person name="Giulia F.S."/>
            <person name="Sara T."/>
            <person name="Anna F."/>
            <person name="Clotilde B."/>
            <person name="Roberto B."/>
            <person name="Veronica D.S."/>
            <person name="Fabio R."/>
            <person name="Monica P."/>
            <person name="Olivier J."/>
            <person name="Enrico T."/>
            <person name="Nicola S."/>
        </authorList>
    </citation>
    <scope>NUCLEOTIDE SEQUENCE [LARGE SCALE GENOMIC DNA]</scope>
    <source>
        <strain evidence="4 5">DSM 45731</strain>
    </source>
</reference>
<dbReference type="PANTHER" id="PTHR33495:SF13">
    <property type="entry name" value="ANTI-SIGMA-F FACTOR ANTAGONIST RSFB"/>
    <property type="match status" value="1"/>
</dbReference>
<organism evidence="4 5">
    <name type="scientific">Mycobacterium fragae</name>
    <dbReference type="NCBI Taxonomy" id="1260918"/>
    <lineage>
        <taxon>Bacteria</taxon>
        <taxon>Bacillati</taxon>
        <taxon>Actinomycetota</taxon>
        <taxon>Actinomycetes</taxon>
        <taxon>Mycobacteriales</taxon>
        <taxon>Mycobacteriaceae</taxon>
        <taxon>Mycobacterium</taxon>
    </lineage>
</organism>
<dbReference type="Proteomes" id="UP000194000">
    <property type="component" value="Unassembled WGS sequence"/>
</dbReference>
<dbReference type="EMBL" id="LQOW01000021">
    <property type="protein sequence ID" value="ORV60142.1"/>
    <property type="molecule type" value="Genomic_DNA"/>
</dbReference>
<gene>
    <name evidence="4" type="ORF">AWC06_14740</name>
</gene>
<protein>
    <recommendedName>
        <fullName evidence="2">Anti-sigma factor antagonist</fullName>
    </recommendedName>
</protein>
<comment type="caution">
    <text evidence="4">The sequence shown here is derived from an EMBL/GenBank/DDBJ whole genome shotgun (WGS) entry which is preliminary data.</text>
</comment>
<dbReference type="InterPro" id="IPR036513">
    <property type="entry name" value="STAS_dom_sf"/>
</dbReference>
<dbReference type="PROSITE" id="PS50801">
    <property type="entry name" value="STAS"/>
    <property type="match status" value="1"/>
</dbReference>
<dbReference type="STRING" id="1260918.AWC06_14740"/>
<keyword evidence="5" id="KW-1185">Reference proteome</keyword>
<dbReference type="PANTHER" id="PTHR33495">
    <property type="entry name" value="ANTI-SIGMA FACTOR ANTAGONIST TM_1081-RELATED-RELATED"/>
    <property type="match status" value="1"/>
</dbReference>
<dbReference type="InterPro" id="IPR002645">
    <property type="entry name" value="STAS_dom"/>
</dbReference>
<dbReference type="OrthoDB" id="3393696at2"/>
<evidence type="ECO:0000313" key="4">
    <source>
        <dbReference type="EMBL" id="ORV60142.1"/>
    </source>
</evidence>
<dbReference type="NCBIfam" id="TIGR00377">
    <property type="entry name" value="ant_ant_sig"/>
    <property type="match status" value="1"/>
</dbReference>
<dbReference type="AlphaFoldDB" id="A0A1X1UTG9"/>
<feature type="domain" description="STAS" evidence="3">
    <location>
        <begin position="7"/>
        <end position="115"/>
    </location>
</feature>
<dbReference type="InterPro" id="IPR003658">
    <property type="entry name" value="Anti-sigma_ant"/>
</dbReference>
<sequence length="120" mass="12285">MPSADPITTTVARRGEVAVVSIGGEIDLSTAPAFEAAIAAALDEGSPVLVIELSKVTFMASAGLRVLAAAQEKVGKSAQLAVVASNPATNRPLQLTGLDKVISLYPTLDDALVRVRTTAD</sequence>